<gene>
    <name evidence="1" type="ORF">CKO42_17330</name>
</gene>
<comment type="caution">
    <text evidence="1">The sequence shown here is derived from an EMBL/GenBank/DDBJ whole genome shotgun (WGS) entry which is preliminary data.</text>
</comment>
<dbReference type="Proteomes" id="UP001138768">
    <property type="component" value="Unassembled WGS sequence"/>
</dbReference>
<sequence length="135" mass="14258">MTMTTQKRSIVDMNTNGLIESLTVLPARQMARRWIRTKGAKVVAQYAGKSVGKTVARTAASPYLLLADAAEFATREFMDRSQEDTQLTQRVSKGVGFGASVGIGAAVGGPIGAGVGVTVWALGEVIEAAWERTAT</sequence>
<reference evidence="1 2" key="1">
    <citation type="journal article" date="2020" name="Microorganisms">
        <title>Osmotic Adaptation and Compatible Solute Biosynthesis of Phototrophic Bacteria as Revealed from Genome Analyses.</title>
        <authorList>
            <person name="Imhoff J.F."/>
            <person name="Rahn T."/>
            <person name="Kunzel S."/>
            <person name="Keller A."/>
            <person name="Neulinger S.C."/>
        </authorList>
    </citation>
    <scope>NUCLEOTIDE SEQUENCE [LARGE SCALE GENOMIC DNA]</scope>
    <source>
        <strain evidence="1 2">DSM 25653</strain>
    </source>
</reference>
<dbReference type="AlphaFoldDB" id="A0A9X0WAT9"/>
<proteinExistence type="predicted"/>
<organism evidence="1 2">
    <name type="scientific">Lamprobacter modestohalophilus</name>
    <dbReference type="NCBI Taxonomy" id="1064514"/>
    <lineage>
        <taxon>Bacteria</taxon>
        <taxon>Pseudomonadati</taxon>
        <taxon>Pseudomonadota</taxon>
        <taxon>Gammaproteobacteria</taxon>
        <taxon>Chromatiales</taxon>
        <taxon>Chromatiaceae</taxon>
        <taxon>Lamprobacter</taxon>
    </lineage>
</organism>
<dbReference type="EMBL" id="NRRY01000033">
    <property type="protein sequence ID" value="MBK1620170.1"/>
    <property type="molecule type" value="Genomic_DNA"/>
</dbReference>
<evidence type="ECO:0000313" key="2">
    <source>
        <dbReference type="Proteomes" id="UP001138768"/>
    </source>
</evidence>
<accession>A0A9X0WAT9</accession>
<protein>
    <submittedName>
        <fullName evidence="1">Uncharacterized protein</fullName>
    </submittedName>
</protein>
<name>A0A9X0WAT9_9GAMM</name>
<evidence type="ECO:0000313" key="1">
    <source>
        <dbReference type="EMBL" id="MBK1620170.1"/>
    </source>
</evidence>
<keyword evidence="2" id="KW-1185">Reference proteome</keyword>